<dbReference type="InterPro" id="IPR001173">
    <property type="entry name" value="Glyco_trans_2-like"/>
</dbReference>
<dbReference type="PANTHER" id="PTHR43685:SF11">
    <property type="entry name" value="GLYCOSYLTRANSFERASE TAGX-RELATED"/>
    <property type="match status" value="1"/>
</dbReference>
<dbReference type="InterPro" id="IPR050834">
    <property type="entry name" value="Glycosyltransf_2"/>
</dbReference>
<evidence type="ECO:0000313" key="2">
    <source>
        <dbReference type="EMBL" id="APW60252.1"/>
    </source>
</evidence>
<accession>A0A1U7CMU1</accession>
<feature type="domain" description="Glycosyltransferase 2-like" evidence="1">
    <location>
        <begin position="7"/>
        <end position="142"/>
    </location>
</feature>
<dbReference type="RefSeq" id="WP_076344756.1">
    <property type="nucleotide sequence ID" value="NZ_CP019082.1"/>
</dbReference>
<dbReference type="Pfam" id="PF00535">
    <property type="entry name" value="Glycos_transf_2"/>
    <property type="match status" value="1"/>
</dbReference>
<proteinExistence type="predicted"/>
<evidence type="ECO:0000259" key="1">
    <source>
        <dbReference type="Pfam" id="PF00535"/>
    </source>
</evidence>
<dbReference type="CDD" id="cd04179">
    <property type="entry name" value="DPM_DPG-synthase_like"/>
    <property type="match status" value="1"/>
</dbReference>
<evidence type="ECO:0000313" key="3">
    <source>
        <dbReference type="Proteomes" id="UP000186309"/>
    </source>
</evidence>
<gene>
    <name evidence="2" type="ORF">BSF38_01719</name>
</gene>
<dbReference type="PANTHER" id="PTHR43685">
    <property type="entry name" value="GLYCOSYLTRANSFERASE"/>
    <property type="match status" value="1"/>
</dbReference>
<dbReference type="KEGG" id="pbor:BSF38_01719"/>
<dbReference type="EMBL" id="CP019082">
    <property type="protein sequence ID" value="APW60252.1"/>
    <property type="molecule type" value="Genomic_DNA"/>
</dbReference>
<name>A0A1U7CMU1_9BACT</name>
<dbReference type="SUPFAM" id="SSF53448">
    <property type="entry name" value="Nucleotide-diphospho-sugar transferases"/>
    <property type="match status" value="1"/>
</dbReference>
<dbReference type="Proteomes" id="UP000186309">
    <property type="component" value="Chromosome"/>
</dbReference>
<dbReference type="InterPro" id="IPR029044">
    <property type="entry name" value="Nucleotide-diphossugar_trans"/>
</dbReference>
<dbReference type="GO" id="GO:0016740">
    <property type="term" value="F:transferase activity"/>
    <property type="evidence" value="ECO:0007669"/>
    <property type="project" value="UniProtKB-KW"/>
</dbReference>
<keyword evidence="2" id="KW-0808">Transferase</keyword>
<dbReference type="Gene3D" id="3.90.550.10">
    <property type="entry name" value="Spore Coat Polysaccharide Biosynthesis Protein SpsA, Chain A"/>
    <property type="match status" value="1"/>
</dbReference>
<protein>
    <submittedName>
        <fullName evidence="2">GT2 family glycosyltransferase</fullName>
    </submittedName>
</protein>
<sequence length="258" mass="29518">MDQQGVTIAIPNWNHEFFLSRSILSALETIRLLKREGIPGEVLVVDDASRDGSESLLRSLEALYGREGLRVLRHETNRGLAAARNSALLNASHRYIVFLDADNYLIEANFPSFLRSIKETGAAVVYGNLLMRRLGEDSAFWMCSNESFQPRIYDENYIDAFALLDRIQILDCGGYTSGVDAWADWELWLHLAASGRRLVFVPLTFGVYQYLPNSMMRAVDDPDAIKPRFKRVFNQLEFRDCNLTRTHHERYFPGVGYL</sequence>
<organism evidence="2 3">
    <name type="scientific">Paludisphaera borealis</name>
    <dbReference type="NCBI Taxonomy" id="1387353"/>
    <lineage>
        <taxon>Bacteria</taxon>
        <taxon>Pseudomonadati</taxon>
        <taxon>Planctomycetota</taxon>
        <taxon>Planctomycetia</taxon>
        <taxon>Isosphaerales</taxon>
        <taxon>Isosphaeraceae</taxon>
        <taxon>Paludisphaera</taxon>
    </lineage>
</organism>
<reference evidence="3" key="1">
    <citation type="submission" date="2016-12" db="EMBL/GenBank/DDBJ databases">
        <title>Comparative genomics of four Isosphaeraceae planctomycetes: a common pool of plasmids and glycoside hydrolase genes.</title>
        <authorList>
            <person name="Ivanova A."/>
        </authorList>
    </citation>
    <scope>NUCLEOTIDE SEQUENCE [LARGE SCALE GENOMIC DNA]</scope>
    <source>
        <strain evidence="3">PX4</strain>
    </source>
</reference>
<dbReference type="STRING" id="1387353.BSF38_01719"/>
<keyword evidence="3" id="KW-1185">Reference proteome</keyword>
<dbReference type="AlphaFoldDB" id="A0A1U7CMU1"/>